<dbReference type="RefSeq" id="WP_219478850.1">
    <property type="nucleotide sequence ID" value="NZ_JAHXCT010000001.1"/>
</dbReference>
<evidence type="ECO:0000313" key="11">
    <source>
        <dbReference type="Proteomes" id="UP000788426"/>
    </source>
</evidence>
<keyword evidence="11" id="KW-1185">Reference proteome</keyword>
<dbReference type="InterPro" id="IPR017896">
    <property type="entry name" value="4Fe4S_Fe-S-bd"/>
</dbReference>
<keyword evidence="3" id="KW-0285">Flavoprotein</keyword>
<keyword evidence="4" id="KW-0288">FMN</keyword>
<evidence type="ECO:0000256" key="6">
    <source>
        <dbReference type="ARBA" id="ARBA00023002"/>
    </source>
</evidence>
<feature type="domain" description="4Fe-4S ferredoxin-type" evidence="9">
    <location>
        <begin position="1"/>
        <end position="30"/>
    </location>
</feature>
<dbReference type="PROSITE" id="PS00198">
    <property type="entry name" value="4FE4S_FER_1"/>
    <property type="match status" value="2"/>
</dbReference>
<evidence type="ECO:0000256" key="7">
    <source>
        <dbReference type="ARBA" id="ARBA00023004"/>
    </source>
</evidence>
<sequence>MIKIDIRENCIKCGKCVAVCPVSVLSQDPKDKTIFVKRVTNCIECGQCAAVCPTRALQHSSFPATSIIDFTKEECPTIEHTMLLLKKRRSNRTFSSKEIPAQDIAKIVEAAYQAPTAHNSRDLAFTVISSPEKLKELTDFTIETYENAIKKLTNSLLKPFLKLKHPKAYHFLPLMQRLNSAYRRGNDAILRKATSVVLFHTKENDSFSLTNCNLAYQNASLMSETLGISQFYIGFLCKAIQLAPGSLEKRLGIKGHIQAAMALGLPKIKFEKYIDRGTPQYKTL</sequence>
<accession>A0ABS6Y9H1</accession>
<dbReference type="InterPro" id="IPR017900">
    <property type="entry name" value="4Fe4S_Fe_S_CS"/>
</dbReference>
<evidence type="ECO:0000259" key="9">
    <source>
        <dbReference type="PROSITE" id="PS51379"/>
    </source>
</evidence>
<comment type="cofactor">
    <cofactor evidence="1">
        <name>FMN</name>
        <dbReference type="ChEBI" id="CHEBI:58210"/>
    </cofactor>
</comment>
<evidence type="ECO:0000256" key="1">
    <source>
        <dbReference type="ARBA" id="ARBA00001917"/>
    </source>
</evidence>
<name>A0ABS6Y9H1_9BACT</name>
<evidence type="ECO:0000256" key="4">
    <source>
        <dbReference type="ARBA" id="ARBA00022643"/>
    </source>
</evidence>
<comment type="caution">
    <text evidence="10">The sequence shown here is derived from an EMBL/GenBank/DDBJ whole genome shotgun (WGS) entry which is preliminary data.</text>
</comment>
<dbReference type="EMBL" id="JAHXCT010000001">
    <property type="protein sequence ID" value="MBW4768208.1"/>
    <property type="molecule type" value="Genomic_DNA"/>
</dbReference>
<protein>
    <submittedName>
        <fullName evidence="10">Nitroreductase family protein</fullName>
    </submittedName>
</protein>
<gene>
    <name evidence="10" type="ORF">KZO38_00290</name>
</gene>
<evidence type="ECO:0000256" key="2">
    <source>
        <dbReference type="ARBA" id="ARBA00007118"/>
    </source>
</evidence>
<keyword evidence="5" id="KW-0479">Metal-binding</keyword>
<comment type="similarity">
    <text evidence="2">Belongs to the nitroreductase family.</text>
</comment>
<dbReference type="Pfam" id="PF13187">
    <property type="entry name" value="Fer4_9"/>
    <property type="match status" value="1"/>
</dbReference>
<keyword evidence="8" id="KW-0411">Iron-sulfur</keyword>
<organism evidence="10 11">
    <name type="scientific">Hoylesella nanceiensis</name>
    <dbReference type="NCBI Taxonomy" id="425941"/>
    <lineage>
        <taxon>Bacteria</taxon>
        <taxon>Pseudomonadati</taxon>
        <taxon>Bacteroidota</taxon>
        <taxon>Bacteroidia</taxon>
        <taxon>Bacteroidales</taxon>
        <taxon>Prevotellaceae</taxon>
        <taxon>Hoylesella</taxon>
    </lineage>
</organism>
<evidence type="ECO:0000256" key="3">
    <source>
        <dbReference type="ARBA" id="ARBA00022630"/>
    </source>
</evidence>
<dbReference type="PANTHER" id="PTHR43673">
    <property type="entry name" value="NAD(P)H NITROREDUCTASE YDGI-RELATED"/>
    <property type="match status" value="1"/>
</dbReference>
<dbReference type="PROSITE" id="PS51379">
    <property type="entry name" value="4FE4S_FER_2"/>
    <property type="match status" value="2"/>
</dbReference>
<dbReference type="PANTHER" id="PTHR43673:SF2">
    <property type="entry name" value="NITROREDUCTASE"/>
    <property type="match status" value="1"/>
</dbReference>
<feature type="domain" description="4Fe-4S ferredoxin-type" evidence="9">
    <location>
        <begin position="32"/>
        <end position="62"/>
    </location>
</feature>
<dbReference type="InterPro" id="IPR029479">
    <property type="entry name" value="Nitroreductase"/>
</dbReference>
<keyword evidence="7" id="KW-0408">Iron</keyword>
<keyword evidence="6" id="KW-0560">Oxidoreductase</keyword>
<evidence type="ECO:0000313" key="10">
    <source>
        <dbReference type="EMBL" id="MBW4768208.1"/>
    </source>
</evidence>
<evidence type="ECO:0000256" key="8">
    <source>
        <dbReference type="ARBA" id="ARBA00023014"/>
    </source>
</evidence>
<dbReference type="Pfam" id="PF00881">
    <property type="entry name" value="Nitroreductase"/>
    <property type="match status" value="1"/>
</dbReference>
<dbReference type="Proteomes" id="UP000788426">
    <property type="component" value="Unassembled WGS sequence"/>
</dbReference>
<reference evidence="10 11" key="1">
    <citation type="submission" date="2021-07" db="EMBL/GenBank/DDBJ databases">
        <title>Genomic diversity and antimicrobial resistance of Prevotella spp. isolated from chronic lung disease airways.</title>
        <authorList>
            <person name="Webb K.A."/>
            <person name="Olagoke O.S."/>
            <person name="Baird T."/>
            <person name="Neill J."/>
            <person name="Pham A."/>
            <person name="Wells T.J."/>
            <person name="Ramsay K.A."/>
            <person name="Bell S.C."/>
            <person name="Sarovich D.S."/>
            <person name="Price E.P."/>
        </authorList>
    </citation>
    <scope>NUCLEOTIDE SEQUENCE [LARGE SCALE GENOMIC DNA]</scope>
    <source>
        <strain evidence="10 11">SCHI0011.S.12</strain>
    </source>
</reference>
<proteinExistence type="inferred from homology"/>
<evidence type="ECO:0000256" key="5">
    <source>
        <dbReference type="ARBA" id="ARBA00022723"/>
    </source>
</evidence>